<feature type="transmembrane region" description="Helical" evidence="7">
    <location>
        <begin position="239"/>
        <end position="258"/>
    </location>
</feature>
<dbReference type="PANTHER" id="PTHR33048">
    <property type="entry name" value="PTH11-LIKE INTEGRAL MEMBRANE PROTEIN (AFU_ORTHOLOGUE AFUA_5G11245)"/>
    <property type="match status" value="1"/>
</dbReference>
<evidence type="ECO:0000256" key="1">
    <source>
        <dbReference type="ARBA" id="ARBA00004141"/>
    </source>
</evidence>
<comment type="subcellular location">
    <subcellularLocation>
        <location evidence="1">Membrane</location>
        <topology evidence="1">Multi-pass membrane protein</topology>
    </subcellularLocation>
</comment>
<dbReference type="GeneID" id="64977679"/>
<accession>A0A7R7XVR8</accession>
<reference evidence="9" key="1">
    <citation type="submission" date="2021-01" db="EMBL/GenBank/DDBJ databases">
        <authorList>
            <consortium name="Aspergillus puulaauensis MK2 genome sequencing consortium"/>
            <person name="Kazuki M."/>
            <person name="Futagami T."/>
        </authorList>
    </citation>
    <scope>NUCLEOTIDE SEQUENCE</scope>
    <source>
        <strain evidence="9">MK2</strain>
    </source>
</reference>
<dbReference type="Pfam" id="PF20684">
    <property type="entry name" value="Fung_rhodopsin"/>
    <property type="match status" value="1"/>
</dbReference>
<dbReference type="PANTHER" id="PTHR33048:SF108">
    <property type="entry name" value="INTEGRAL MEMBRANE PROTEIN"/>
    <property type="match status" value="1"/>
</dbReference>
<dbReference type="Proteomes" id="UP000654913">
    <property type="component" value="Chromosome 6"/>
</dbReference>
<evidence type="ECO:0000256" key="4">
    <source>
        <dbReference type="ARBA" id="ARBA00023136"/>
    </source>
</evidence>
<dbReference type="InterPro" id="IPR052337">
    <property type="entry name" value="SAT4-like"/>
</dbReference>
<proteinExistence type="inferred from homology"/>
<evidence type="ECO:0000313" key="10">
    <source>
        <dbReference type="Proteomes" id="UP000654913"/>
    </source>
</evidence>
<feature type="transmembrane region" description="Helical" evidence="7">
    <location>
        <begin position="196"/>
        <end position="219"/>
    </location>
</feature>
<reference evidence="9" key="2">
    <citation type="submission" date="2021-02" db="EMBL/GenBank/DDBJ databases">
        <title>Aspergillus puulaauensis MK2 genome sequence.</title>
        <authorList>
            <person name="Futagami T."/>
            <person name="Mori K."/>
            <person name="Kadooka C."/>
            <person name="Tanaka T."/>
        </authorList>
    </citation>
    <scope>NUCLEOTIDE SEQUENCE</scope>
    <source>
        <strain evidence="9">MK2</strain>
    </source>
</reference>
<evidence type="ECO:0000256" key="7">
    <source>
        <dbReference type="SAM" id="Phobius"/>
    </source>
</evidence>
<evidence type="ECO:0000256" key="6">
    <source>
        <dbReference type="SAM" id="MobiDB-lite"/>
    </source>
</evidence>
<dbReference type="AlphaFoldDB" id="A0A7R7XVR8"/>
<keyword evidence="3 7" id="KW-1133">Transmembrane helix</keyword>
<dbReference type="EMBL" id="AP024448">
    <property type="protein sequence ID" value="BCS27674.1"/>
    <property type="molecule type" value="Genomic_DNA"/>
</dbReference>
<feature type="transmembrane region" description="Helical" evidence="7">
    <location>
        <begin position="111"/>
        <end position="134"/>
    </location>
</feature>
<feature type="transmembrane region" description="Helical" evidence="7">
    <location>
        <begin position="83"/>
        <end position="104"/>
    </location>
</feature>
<evidence type="ECO:0000256" key="2">
    <source>
        <dbReference type="ARBA" id="ARBA00022692"/>
    </source>
</evidence>
<comment type="similarity">
    <text evidence="5">Belongs to the SAT4 family.</text>
</comment>
<sequence length="360" mass="39051">MPDKSQGRTRLTDNSLLQVNLSTQILCIALVTPVVILRLIIRKRLKQPFSVEDDGFAGGADTMASLSQDESETTFKISYASTIIYAPLAMAVKVTLLLVLARIYRPFRGAIAVYVILALNVLYYFIILFVKAFICKPVSAYWTKATKPGGSGKCLDRPAVIIADSLISVISDIAILVLPVVFTWPLQMRLKVKVKVVSLLGLGGIAVGFSLYRLVLLIVDGNTPDQSILFMRVLLSGNAEAGIGLICACLPALSKYISHCRQNQNQSRQPSQQDQKGACGELNPIFDGSSNCNSNGTHRASLHSHMETRIWRSDSAVDGAGTAPQSEISGSTAGRNSPLAIRTNVMVHRESENNPEYSPA</sequence>
<evidence type="ECO:0000256" key="5">
    <source>
        <dbReference type="ARBA" id="ARBA00038359"/>
    </source>
</evidence>
<feature type="compositionally biased region" description="Polar residues" evidence="6">
    <location>
        <begin position="323"/>
        <end position="335"/>
    </location>
</feature>
<name>A0A7R7XVR8_9EURO</name>
<feature type="region of interest" description="Disordered" evidence="6">
    <location>
        <begin position="316"/>
        <end position="337"/>
    </location>
</feature>
<evidence type="ECO:0000313" key="9">
    <source>
        <dbReference type="EMBL" id="BCS27674.1"/>
    </source>
</evidence>
<keyword evidence="4 7" id="KW-0472">Membrane</keyword>
<protein>
    <recommendedName>
        <fullName evidence="8">Rhodopsin domain-containing protein</fullName>
    </recommendedName>
</protein>
<keyword evidence="2 7" id="KW-0812">Transmembrane</keyword>
<organism evidence="9 10">
    <name type="scientific">Aspergillus puulaauensis</name>
    <dbReference type="NCBI Taxonomy" id="1220207"/>
    <lineage>
        <taxon>Eukaryota</taxon>
        <taxon>Fungi</taxon>
        <taxon>Dikarya</taxon>
        <taxon>Ascomycota</taxon>
        <taxon>Pezizomycotina</taxon>
        <taxon>Eurotiomycetes</taxon>
        <taxon>Eurotiomycetidae</taxon>
        <taxon>Eurotiales</taxon>
        <taxon>Aspergillaceae</taxon>
        <taxon>Aspergillus</taxon>
    </lineage>
</organism>
<dbReference type="RefSeq" id="XP_041559868.1">
    <property type="nucleotide sequence ID" value="XM_041693994.1"/>
</dbReference>
<gene>
    <name evidence="9" type="ORF">APUU_60722S</name>
</gene>
<dbReference type="InterPro" id="IPR049326">
    <property type="entry name" value="Rhodopsin_dom_fungi"/>
</dbReference>
<dbReference type="KEGG" id="apuu:APUU_60722S"/>
<feature type="transmembrane region" description="Helical" evidence="7">
    <location>
        <begin position="159"/>
        <end position="184"/>
    </location>
</feature>
<dbReference type="GO" id="GO:0016020">
    <property type="term" value="C:membrane"/>
    <property type="evidence" value="ECO:0007669"/>
    <property type="project" value="UniProtKB-SubCell"/>
</dbReference>
<feature type="transmembrane region" description="Helical" evidence="7">
    <location>
        <begin position="21"/>
        <end position="41"/>
    </location>
</feature>
<feature type="domain" description="Rhodopsin" evidence="8">
    <location>
        <begin position="61"/>
        <end position="258"/>
    </location>
</feature>
<evidence type="ECO:0000256" key="3">
    <source>
        <dbReference type="ARBA" id="ARBA00022989"/>
    </source>
</evidence>
<evidence type="ECO:0000259" key="8">
    <source>
        <dbReference type="Pfam" id="PF20684"/>
    </source>
</evidence>
<dbReference type="OrthoDB" id="5342292at2759"/>
<keyword evidence="10" id="KW-1185">Reference proteome</keyword>